<evidence type="ECO:0000313" key="2">
    <source>
        <dbReference type="EMBL" id="GFS24859.1"/>
    </source>
</evidence>
<name>A0AAV4JQ87_9GAST</name>
<evidence type="ECO:0000313" key="3">
    <source>
        <dbReference type="Proteomes" id="UP000762676"/>
    </source>
</evidence>
<organism evidence="2 3">
    <name type="scientific">Elysia marginata</name>
    <dbReference type="NCBI Taxonomy" id="1093978"/>
    <lineage>
        <taxon>Eukaryota</taxon>
        <taxon>Metazoa</taxon>
        <taxon>Spiralia</taxon>
        <taxon>Lophotrochozoa</taxon>
        <taxon>Mollusca</taxon>
        <taxon>Gastropoda</taxon>
        <taxon>Heterobranchia</taxon>
        <taxon>Euthyneura</taxon>
        <taxon>Panpulmonata</taxon>
        <taxon>Sacoglossa</taxon>
        <taxon>Placobranchoidea</taxon>
        <taxon>Plakobranchidae</taxon>
        <taxon>Elysia</taxon>
    </lineage>
</organism>
<dbReference type="AlphaFoldDB" id="A0AAV4JQ87"/>
<sequence>MLTMRDAKAASLAHLAVRVDANDPTRGSSYCLLTGELSDEGIVELRGSNTKKTAPQFCCHLDACKSHQHSTGAEKSVSQSPVEITGHGHRDMTV</sequence>
<feature type="region of interest" description="Disordered" evidence="1">
    <location>
        <begin position="70"/>
        <end position="94"/>
    </location>
</feature>
<reference evidence="2 3" key="1">
    <citation type="journal article" date="2021" name="Elife">
        <title>Chloroplast acquisition without the gene transfer in kleptoplastic sea slugs, Plakobranchus ocellatus.</title>
        <authorList>
            <person name="Maeda T."/>
            <person name="Takahashi S."/>
            <person name="Yoshida T."/>
            <person name="Shimamura S."/>
            <person name="Takaki Y."/>
            <person name="Nagai Y."/>
            <person name="Toyoda A."/>
            <person name="Suzuki Y."/>
            <person name="Arimoto A."/>
            <person name="Ishii H."/>
            <person name="Satoh N."/>
            <person name="Nishiyama T."/>
            <person name="Hasebe M."/>
            <person name="Maruyama T."/>
            <person name="Minagawa J."/>
            <person name="Obokata J."/>
            <person name="Shigenobu S."/>
        </authorList>
    </citation>
    <scope>NUCLEOTIDE SEQUENCE [LARGE SCALE GENOMIC DNA]</scope>
</reference>
<evidence type="ECO:0000256" key="1">
    <source>
        <dbReference type="SAM" id="MobiDB-lite"/>
    </source>
</evidence>
<keyword evidence="3" id="KW-1185">Reference proteome</keyword>
<dbReference type="EMBL" id="BMAT01003411">
    <property type="protein sequence ID" value="GFS24859.1"/>
    <property type="molecule type" value="Genomic_DNA"/>
</dbReference>
<gene>
    <name evidence="2" type="ORF">ElyMa_001673100</name>
</gene>
<proteinExistence type="predicted"/>
<dbReference type="Proteomes" id="UP000762676">
    <property type="component" value="Unassembled WGS sequence"/>
</dbReference>
<accession>A0AAV4JQ87</accession>
<feature type="compositionally biased region" description="Polar residues" evidence="1">
    <location>
        <begin position="70"/>
        <end position="82"/>
    </location>
</feature>
<protein>
    <submittedName>
        <fullName evidence="2">Uncharacterized protein</fullName>
    </submittedName>
</protein>
<comment type="caution">
    <text evidence="2">The sequence shown here is derived from an EMBL/GenBank/DDBJ whole genome shotgun (WGS) entry which is preliminary data.</text>
</comment>